<feature type="compositionally biased region" description="Low complexity" evidence="4">
    <location>
        <begin position="106"/>
        <end position="116"/>
    </location>
</feature>
<keyword evidence="2" id="KW-1188">Viral release from host cell</keyword>
<organism evidence="5 6">
    <name type="scientific">simian adenovirus 11</name>
    <dbReference type="NCBI Taxonomy" id="38430"/>
    <lineage>
        <taxon>Viruses</taxon>
        <taxon>Varidnaviria</taxon>
        <taxon>Bamfordvirae</taxon>
        <taxon>Preplasmiviricota</taxon>
        <taxon>Polisuviricotina</taxon>
        <taxon>Pharingeaviricetes</taxon>
        <taxon>Rowavirales</taxon>
        <taxon>Adenoviridae</taxon>
        <taxon>Mastadenovirus</taxon>
        <taxon>Mastadenovirus russelli</taxon>
        <taxon>Human mastadenovirus G</taxon>
    </lineage>
</organism>
<sequence length="216" mass="24062">MPPKGTAKQLIARQRAKKQELLQQQVEDEEELWDSQAEEVSEGEEEMESWDSLDEEEDELSEEEATEEKPPASSAPSLSRQPKPRPPTPPAGSLKASRRWDATGSPAAAATAAAPTKRSEKKAKASSAARKNSAAAAAAKDPPATEELRKRIFPTLYAIFQQSRGQHPQRELKIKNRSFRSLTRSCLYHKREDQLQRTLDDAEALFSKYCSASLKD</sequence>
<evidence type="ECO:0000256" key="4">
    <source>
        <dbReference type="SAM" id="MobiDB-lite"/>
    </source>
</evidence>
<evidence type="ECO:0000256" key="3">
    <source>
        <dbReference type="ARBA" id="ARBA00023219"/>
    </source>
</evidence>
<proteinExistence type="inferred from homology"/>
<keyword evidence="3" id="KW-0231">Viral genome packaging</keyword>
<dbReference type="GO" id="GO:0019073">
    <property type="term" value="P:viral DNA genome packaging"/>
    <property type="evidence" value="ECO:0007669"/>
    <property type="project" value="InterPro"/>
</dbReference>
<feature type="region of interest" description="Disordered" evidence="4">
    <location>
        <begin position="1"/>
        <end position="146"/>
    </location>
</feature>
<name>A0A0M4MEU4_9ADEN</name>
<accession>A0A0M4MEU4</accession>
<protein>
    <submittedName>
        <fullName evidence="5">33K</fullName>
    </submittedName>
</protein>
<feature type="compositionally biased region" description="Low complexity" evidence="4">
    <location>
        <begin position="125"/>
        <end position="140"/>
    </location>
</feature>
<evidence type="ECO:0000256" key="2">
    <source>
        <dbReference type="ARBA" id="ARBA00022612"/>
    </source>
</evidence>
<evidence type="ECO:0000256" key="1">
    <source>
        <dbReference type="ARBA" id="ARBA00008192"/>
    </source>
</evidence>
<dbReference type="EMBL" id="KP329562">
    <property type="protein sequence ID" value="ALE30333.1"/>
    <property type="molecule type" value="Genomic_DNA"/>
</dbReference>
<evidence type="ECO:0000313" key="5">
    <source>
        <dbReference type="EMBL" id="ALE30333.1"/>
    </source>
</evidence>
<dbReference type="InterPro" id="IPR021304">
    <property type="entry name" value="Adeno_L4-33K/L4-22K"/>
</dbReference>
<dbReference type="Proteomes" id="UP000170798">
    <property type="component" value="Segment"/>
</dbReference>
<comment type="similarity">
    <text evidence="1">Belongs to the adenoviridae splicing factor family.</text>
</comment>
<evidence type="ECO:0000313" key="6">
    <source>
        <dbReference type="Proteomes" id="UP000170798"/>
    </source>
</evidence>
<dbReference type="Pfam" id="PF11081">
    <property type="entry name" value="Adeno_L433K_22K"/>
    <property type="match status" value="1"/>
</dbReference>
<reference evidence="5 6" key="1">
    <citation type="journal article" date="2015" name="Arch. Virol.">
        <title>Taxonomy proposal for Old World monkey adenoviruses: characterisation of several non-human, non-ape primate adenovirus lineages.</title>
        <authorList>
            <person name="Panto L."/>
            <person name="Podgorski I.I."/>
            <person name="Janoska M."/>
            <person name="Marko O."/>
            <person name="Harrach B."/>
        </authorList>
    </citation>
    <scope>NUCLEOTIDE SEQUENCE [LARGE SCALE GENOMIC DNA]</scope>
    <source>
        <strain evidence="5">P-10</strain>
    </source>
</reference>
<feature type="compositionally biased region" description="Acidic residues" evidence="4">
    <location>
        <begin position="26"/>
        <end position="66"/>
    </location>
</feature>